<sequence>MNSTALLFFILSQFFKLSYGNIRLVCPKPFNPTSDHETVSYMAEGACDKADESSYEDVLTISPGPFTIRFEETKLQLGSPFRIILMENTKEPSHQNGTNSTSGILEKEKKNCLLLDHIPHNNHAFITKECSEKGNQYPLGICTGSTYYITLRIPDINCEDCTLQLQQIIPSKAGNQLCDMSQSNETGNAIDCIVYSSCARIRISPTLDGATRTMDYCAGYITNLPGDWQYRPEYLFKTDQGATLSFDIKMKNLHINIPSQTKLGLIEKVEIRQNLTVLWNDTVREILAKKAPVSLVWSNLSDDAIRELLRENLVLNIIDSERSEAGDIIYNGQQFTEGQLRLLFDSYSESGWLVSERFMGPLVEDPMAAVPAGPCAPAVKYFMASLESVHVTAHGIIGMILIENRAYITAVLHVEREKVETVSLLGPSLVGIPSIDINVSSSFSGVLMTALDLTKQIPYLNTVKFLRTVKVKTDKEKNVLEGDFEEGMFAVLRDEHGHVRGMGSFQFTQGQWLQVDIVLNDITPTILSVLLLGPDDTVLADLSRETIHCTESFCCVQHLIQELSSQLILHLMRGQVMVYVATVGRNVTGKILGSPSGYCNMVDGACQDSFYQFSLSGMGIEDMKSSNGEMEGIWQETAAYVLDRANVFHYCVQVDNANWRGQNYSLNLVKNEVKIEEMMFTQLNQLSHSYLACNNIPLDENASVLSTMAVSTQQEMNLILYDGHKKFLKQQLPSVFRGKCIVDKIHVVGNGHSYWSEESVPIPDIFAVVSDSLKFITEKNTSVYLMANEKAYQECQFTSAIQLSVETVVDKQVFIHSLNHPGKLYFAEQISCNTSKPLKVIVHVIDGIKTVQDGHHNEWCHKSMYSVWRDEQLKTWNQPEVSGPILIGLLIGLASGGVFLAWQGARMKRFSETFRGHNDNVFVRF</sequence>
<keyword evidence="2" id="KW-0732">Signal</keyword>
<keyword evidence="4" id="KW-1185">Reference proteome</keyword>
<evidence type="ECO:0000256" key="1">
    <source>
        <dbReference type="SAM" id="Phobius"/>
    </source>
</evidence>
<dbReference type="AlphaFoldDB" id="A0AAD8EYG8"/>
<dbReference type="InterPro" id="IPR008972">
    <property type="entry name" value="Cupredoxin"/>
</dbReference>
<gene>
    <name evidence="3" type="ORF">Bpfe_027203</name>
</gene>
<proteinExistence type="predicted"/>
<evidence type="ECO:0000313" key="4">
    <source>
        <dbReference type="Proteomes" id="UP001233172"/>
    </source>
</evidence>
<name>A0AAD8EYG8_BIOPF</name>
<dbReference type="Proteomes" id="UP001233172">
    <property type="component" value="Unassembled WGS sequence"/>
</dbReference>
<organism evidence="3 4">
    <name type="scientific">Biomphalaria pfeifferi</name>
    <name type="common">Bloodfluke planorb</name>
    <name type="synonym">Freshwater snail</name>
    <dbReference type="NCBI Taxonomy" id="112525"/>
    <lineage>
        <taxon>Eukaryota</taxon>
        <taxon>Metazoa</taxon>
        <taxon>Spiralia</taxon>
        <taxon>Lophotrochozoa</taxon>
        <taxon>Mollusca</taxon>
        <taxon>Gastropoda</taxon>
        <taxon>Heterobranchia</taxon>
        <taxon>Euthyneura</taxon>
        <taxon>Panpulmonata</taxon>
        <taxon>Hygrophila</taxon>
        <taxon>Lymnaeoidea</taxon>
        <taxon>Planorbidae</taxon>
        <taxon>Biomphalaria</taxon>
    </lineage>
</organism>
<feature type="chain" id="PRO_5042219338" evidence="2">
    <location>
        <begin position="21"/>
        <end position="925"/>
    </location>
</feature>
<accession>A0AAD8EYG8</accession>
<dbReference type="EMBL" id="JASAOG010000218">
    <property type="protein sequence ID" value="KAK0043384.1"/>
    <property type="molecule type" value="Genomic_DNA"/>
</dbReference>
<evidence type="ECO:0000256" key="2">
    <source>
        <dbReference type="SAM" id="SignalP"/>
    </source>
</evidence>
<keyword evidence="1" id="KW-1133">Transmembrane helix</keyword>
<protein>
    <submittedName>
        <fullName evidence="3">Uncharacterized protein</fullName>
    </submittedName>
</protein>
<keyword evidence="1" id="KW-0812">Transmembrane</keyword>
<comment type="caution">
    <text evidence="3">The sequence shown here is derived from an EMBL/GenBank/DDBJ whole genome shotgun (WGS) entry which is preliminary data.</text>
</comment>
<feature type="signal peptide" evidence="2">
    <location>
        <begin position="1"/>
        <end position="20"/>
    </location>
</feature>
<keyword evidence="1" id="KW-0472">Membrane</keyword>
<evidence type="ECO:0000313" key="3">
    <source>
        <dbReference type="EMBL" id="KAK0043384.1"/>
    </source>
</evidence>
<reference evidence="3" key="1">
    <citation type="journal article" date="2023" name="PLoS Negl. Trop. Dis.">
        <title>A genome sequence for Biomphalaria pfeifferi, the major vector snail for the human-infecting parasite Schistosoma mansoni.</title>
        <authorList>
            <person name="Bu L."/>
            <person name="Lu L."/>
            <person name="Laidemitt M.R."/>
            <person name="Zhang S.M."/>
            <person name="Mutuku M."/>
            <person name="Mkoji G."/>
            <person name="Steinauer M."/>
            <person name="Loker E.S."/>
        </authorList>
    </citation>
    <scope>NUCLEOTIDE SEQUENCE</scope>
    <source>
        <strain evidence="3">KasaAsao</strain>
    </source>
</reference>
<reference evidence="3" key="2">
    <citation type="submission" date="2023-04" db="EMBL/GenBank/DDBJ databases">
        <authorList>
            <person name="Bu L."/>
            <person name="Lu L."/>
            <person name="Laidemitt M.R."/>
            <person name="Zhang S.M."/>
            <person name="Mutuku M."/>
            <person name="Mkoji G."/>
            <person name="Steinauer M."/>
            <person name="Loker E.S."/>
        </authorList>
    </citation>
    <scope>NUCLEOTIDE SEQUENCE</scope>
    <source>
        <strain evidence="3">KasaAsao</strain>
        <tissue evidence="3">Whole Snail</tissue>
    </source>
</reference>
<dbReference type="Gene3D" id="2.60.40.420">
    <property type="entry name" value="Cupredoxins - blue copper proteins"/>
    <property type="match status" value="1"/>
</dbReference>
<feature type="transmembrane region" description="Helical" evidence="1">
    <location>
        <begin position="881"/>
        <end position="902"/>
    </location>
</feature>